<keyword evidence="1" id="KW-0812">Transmembrane</keyword>
<dbReference type="EMBL" id="UETC01000003">
    <property type="protein sequence ID" value="SSA44548.1"/>
    <property type="molecule type" value="Genomic_DNA"/>
</dbReference>
<reference evidence="3 5" key="1">
    <citation type="submission" date="2016-10" db="EMBL/GenBank/DDBJ databases">
        <authorList>
            <person name="Cai Z."/>
        </authorList>
    </citation>
    <scope>NUCLEOTIDE SEQUENCE [LARGE SCALE GENOMIC DNA]</scope>
    <source>
        <strain evidence="3 5">DSM 25227</strain>
    </source>
</reference>
<dbReference type="OrthoDB" id="8016862at2"/>
<dbReference type="AlphaFoldDB" id="A0A2Y9AMG4"/>
<dbReference type="Proteomes" id="UP000251571">
    <property type="component" value="Unassembled WGS sequence"/>
</dbReference>
<evidence type="ECO:0000313" key="2">
    <source>
        <dbReference type="EMBL" id="PWJ20453.1"/>
    </source>
</evidence>
<keyword evidence="1" id="KW-1133">Transmembrane helix</keyword>
<protein>
    <recommendedName>
        <fullName evidence="6">DUF4239 domain-containing protein</fullName>
    </recommendedName>
</protein>
<gene>
    <name evidence="2" type="ORF">BCF38_103271</name>
    <name evidence="3" type="ORF">SAMN05421539_103271</name>
</gene>
<dbReference type="EMBL" id="QGDJ01000003">
    <property type="protein sequence ID" value="PWJ20453.1"/>
    <property type="molecule type" value="Genomic_DNA"/>
</dbReference>
<dbReference type="Proteomes" id="UP000245839">
    <property type="component" value="Unassembled WGS sequence"/>
</dbReference>
<evidence type="ECO:0008006" key="6">
    <source>
        <dbReference type="Google" id="ProtNLM"/>
    </source>
</evidence>
<sequence>MTGSILAAPAFVLLIVGISMAAYGLTRRLLRGHMDEDTRDLAGSVLFRIASLHGLVLALVFAQDLANLRDVSVSAAHEATLVADIYYDAGRYAGPESAAIQHAMAHYGLLVAEEEWPRLAEQRRLLPEAWGTWERAYHLLLDATPATARQERLHGIMLTDIRLLSELRDTRGNVAQAGVSTVFVFAALIGVILVSAAYFPWAPTRLNLGLIAGFSAFTGVVLYIIIAFSNPFASPGRAPTVGFERFLTPEVRAMAAQPVPAQAQEAPAD</sequence>
<feature type="transmembrane region" description="Helical" evidence="1">
    <location>
        <begin position="45"/>
        <end position="62"/>
    </location>
</feature>
<evidence type="ECO:0000313" key="5">
    <source>
        <dbReference type="Proteomes" id="UP000251571"/>
    </source>
</evidence>
<feature type="transmembrane region" description="Helical" evidence="1">
    <location>
        <begin position="207"/>
        <end position="228"/>
    </location>
</feature>
<evidence type="ECO:0000256" key="1">
    <source>
        <dbReference type="SAM" id="Phobius"/>
    </source>
</evidence>
<evidence type="ECO:0000313" key="4">
    <source>
        <dbReference type="Proteomes" id="UP000245839"/>
    </source>
</evidence>
<keyword evidence="1" id="KW-0472">Membrane</keyword>
<dbReference type="InterPro" id="IPR025333">
    <property type="entry name" value="DUF4239"/>
</dbReference>
<proteinExistence type="predicted"/>
<dbReference type="Pfam" id="PF14023">
    <property type="entry name" value="Bestrophin-like"/>
    <property type="match status" value="1"/>
</dbReference>
<reference evidence="2 4" key="2">
    <citation type="submission" date="2018-03" db="EMBL/GenBank/DDBJ databases">
        <title>Genomic Encyclopedia of Archaeal and Bacterial Type Strains, Phase II (KMG-II): from individual species to whole genera.</title>
        <authorList>
            <person name="Goeker M."/>
        </authorList>
    </citation>
    <scope>NUCLEOTIDE SEQUENCE [LARGE SCALE GENOMIC DNA]</scope>
    <source>
        <strain evidence="2 4">DSM 25227</strain>
    </source>
</reference>
<name>A0A2Y9AMG4_9RHOB</name>
<dbReference type="RefSeq" id="WP_109564038.1">
    <property type="nucleotide sequence ID" value="NZ_QGDJ01000003.1"/>
</dbReference>
<evidence type="ECO:0000313" key="3">
    <source>
        <dbReference type="EMBL" id="SSA44548.1"/>
    </source>
</evidence>
<feature type="transmembrane region" description="Helical" evidence="1">
    <location>
        <begin position="177"/>
        <end position="201"/>
    </location>
</feature>
<organism evidence="3 5">
    <name type="scientific">Jannaschia seohaensis</name>
    <dbReference type="NCBI Taxonomy" id="475081"/>
    <lineage>
        <taxon>Bacteria</taxon>
        <taxon>Pseudomonadati</taxon>
        <taxon>Pseudomonadota</taxon>
        <taxon>Alphaproteobacteria</taxon>
        <taxon>Rhodobacterales</taxon>
        <taxon>Roseobacteraceae</taxon>
        <taxon>Jannaschia</taxon>
    </lineage>
</organism>
<accession>A0A2Y9AMG4</accession>
<keyword evidence="4" id="KW-1185">Reference proteome</keyword>